<keyword evidence="5 8" id="KW-1133">Transmembrane helix</keyword>
<dbReference type="InterPro" id="IPR045324">
    <property type="entry name" value="Small_multidrug_res"/>
</dbReference>
<dbReference type="GO" id="GO:0022857">
    <property type="term" value="F:transmembrane transporter activity"/>
    <property type="evidence" value="ECO:0007669"/>
    <property type="project" value="InterPro"/>
</dbReference>
<name>A0A514JWQ6_9ACTN</name>
<evidence type="ECO:0000313" key="9">
    <source>
        <dbReference type="EMBL" id="QDI71759.1"/>
    </source>
</evidence>
<feature type="transmembrane region" description="Helical" evidence="8">
    <location>
        <begin position="29"/>
        <end position="47"/>
    </location>
</feature>
<keyword evidence="2" id="KW-0813">Transport</keyword>
<evidence type="ECO:0000256" key="5">
    <source>
        <dbReference type="ARBA" id="ARBA00022989"/>
    </source>
</evidence>
<evidence type="ECO:0000256" key="3">
    <source>
        <dbReference type="ARBA" id="ARBA00022475"/>
    </source>
</evidence>
<evidence type="ECO:0000313" key="10">
    <source>
        <dbReference type="Proteomes" id="UP000316215"/>
    </source>
</evidence>
<dbReference type="PANTHER" id="PTHR30561">
    <property type="entry name" value="SMR FAMILY PROTON-DEPENDENT DRUG EFFLUX TRANSPORTER SUGE"/>
    <property type="match status" value="1"/>
</dbReference>
<dbReference type="KEGG" id="sast:CD934_26050"/>
<comment type="subcellular location">
    <subcellularLocation>
        <location evidence="1 7">Cell membrane</location>
        <topology evidence="1 7">Multi-pass membrane protein</topology>
    </subcellularLocation>
</comment>
<dbReference type="Pfam" id="PF00893">
    <property type="entry name" value="Multi_Drug_Res"/>
    <property type="match status" value="1"/>
</dbReference>
<dbReference type="PANTHER" id="PTHR30561:SF1">
    <property type="entry name" value="MULTIDRUG TRANSPORTER EMRE"/>
    <property type="match status" value="1"/>
</dbReference>
<proteinExistence type="inferred from homology"/>
<dbReference type="FunFam" id="1.10.3730.20:FF:000001">
    <property type="entry name" value="Quaternary ammonium compound resistance transporter SugE"/>
    <property type="match status" value="1"/>
</dbReference>
<keyword evidence="10" id="KW-1185">Reference proteome</keyword>
<dbReference type="AlphaFoldDB" id="A0A514JWQ6"/>
<dbReference type="EMBL" id="CP022310">
    <property type="protein sequence ID" value="QDI71759.1"/>
    <property type="molecule type" value="Genomic_DNA"/>
</dbReference>
<evidence type="ECO:0000256" key="2">
    <source>
        <dbReference type="ARBA" id="ARBA00022448"/>
    </source>
</evidence>
<dbReference type="Gene3D" id="1.10.3730.20">
    <property type="match status" value="1"/>
</dbReference>
<reference evidence="9 10" key="1">
    <citation type="submission" date="2017-07" db="EMBL/GenBank/DDBJ databases">
        <title>The Complete Genome of Streptomyces asterosporus-ZSY.</title>
        <authorList>
            <person name="Zhang S."/>
        </authorList>
    </citation>
    <scope>NUCLEOTIDE SEQUENCE [LARGE SCALE GENOMIC DNA]</scope>
    <source>
        <strain evidence="9 10">DSM 41452</strain>
    </source>
</reference>
<accession>A0A514JWQ6</accession>
<dbReference type="GO" id="GO:0005886">
    <property type="term" value="C:plasma membrane"/>
    <property type="evidence" value="ECO:0007669"/>
    <property type="project" value="UniProtKB-SubCell"/>
</dbReference>
<evidence type="ECO:0000256" key="7">
    <source>
        <dbReference type="RuleBase" id="RU003942"/>
    </source>
</evidence>
<dbReference type="SUPFAM" id="SSF103481">
    <property type="entry name" value="Multidrug resistance efflux transporter EmrE"/>
    <property type="match status" value="1"/>
</dbReference>
<dbReference type="RefSeq" id="WP_142233286.1">
    <property type="nucleotide sequence ID" value="NZ_CP022310.1"/>
</dbReference>
<keyword evidence="4 7" id="KW-0812">Transmembrane</keyword>
<evidence type="ECO:0000256" key="4">
    <source>
        <dbReference type="ARBA" id="ARBA00022692"/>
    </source>
</evidence>
<evidence type="ECO:0000256" key="1">
    <source>
        <dbReference type="ARBA" id="ARBA00004651"/>
    </source>
</evidence>
<sequence>MGYALLAAAIAAEVVGTTAMKYSEGFTRLWPSLVTVVGYLVAFALLAQTLKSLSVGTAYALWSGAGTAVIAAIGVVFLGEGLTLAKAAGIGLIIAGVVVLNLGGAH</sequence>
<comment type="similarity">
    <text evidence="7">Belongs to the drug/metabolite transporter (DMT) superfamily. Small multidrug resistance (SMR) (TC 2.A.7.1) family.</text>
</comment>
<protein>
    <submittedName>
        <fullName evidence="9">Ligand-binding protein SH3</fullName>
    </submittedName>
</protein>
<gene>
    <name evidence="9" type="ORF">CD934_26050</name>
</gene>
<dbReference type="InterPro" id="IPR000390">
    <property type="entry name" value="Small_drug/metabolite_transptr"/>
</dbReference>
<dbReference type="InterPro" id="IPR037185">
    <property type="entry name" value="EmrE-like"/>
</dbReference>
<feature type="transmembrane region" description="Helical" evidence="8">
    <location>
        <begin position="84"/>
        <end position="103"/>
    </location>
</feature>
<keyword evidence="6 8" id="KW-0472">Membrane</keyword>
<evidence type="ECO:0000256" key="8">
    <source>
        <dbReference type="SAM" id="Phobius"/>
    </source>
</evidence>
<dbReference type="Proteomes" id="UP000316215">
    <property type="component" value="Chromosome"/>
</dbReference>
<feature type="transmembrane region" description="Helical" evidence="8">
    <location>
        <begin position="59"/>
        <end position="78"/>
    </location>
</feature>
<keyword evidence="3" id="KW-1003">Cell membrane</keyword>
<evidence type="ECO:0000256" key="6">
    <source>
        <dbReference type="ARBA" id="ARBA00023136"/>
    </source>
</evidence>
<organism evidence="9 10">
    <name type="scientific">Streptomyces calvus</name>
    <dbReference type="NCBI Taxonomy" id="67282"/>
    <lineage>
        <taxon>Bacteria</taxon>
        <taxon>Bacillati</taxon>
        <taxon>Actinomycetota</taxon>
        <taxon>Actinomycetes</taxon>
        <taxon>Kitasatosporales</taxon>
        <taxon>Streptomycetaceae</taxon>
        <taxon>Streptomyces</taxon>
    </lineage>
</organism>